<proteinExistence type="predicted"/>
<dbReference type="AlphaFoldDB" id="A0AAV2R144"/>
<dbReference type="EMBL" id="CAXKWB010014639">
    <property type="protein sequence ID" value="CAL4111266.1"/>
    <property type="molecule type" value="Genomic_DNA"/>
</dbReference>
<reference evidence="2 3" key="1">
    <citation type="submission" date="2024-05" db="EMBL/GenBank/DDBJ databases">
        <authorList>
            <person name="Wallberg A."/>
        </authorList>
    </citation>
    <scope>NUCLEOTIDE SEQUENCE [LARGE SCALE GENOMIC DNA]</scope>
</reference>
<evidence type="ECO:0000313" key="3">
    <source>
        <dbReference type="Proteomes" id="UP001497623"/>
    </source>
</evidence>
<sequence>MFKSMPDQPQPKKKTLRDPRISKGGNLRGGGNLEILRQGGLIYSPILSKWPNFADFFFFEFKMSKTMPKDPQSPETNTNGSQGDLIWQAQDIIWSLNQPKWPKLGKKQMLAFFEF</sequence>
<accession>A0AAV2R144</accession>
<name>A0AAV2R144_MEGNR</name>
<keyword evidence="3" id="KW-1185">Reference proteome</keyword>
<feature type="region of interest" description="Disordered" evidence="1">
    <location>
        <begin position="1"/>
        <end position="30"/>
    </location>
</feature>
<organism evidence="2 3">
    <name type="scientific">Meganyctiphanes norvegica</name>
    <name type="common">Northern krill</name>
    <name type="synonym">Thysanopoda norvegica</name>
    <dbReference type="NCBI Taxonomy" id="48144"/>
    <lineage>
        <taxon>Eukaryota</taxon>
        <taxon>Metazoa</taxon>
        <taxon>Ecdysozoa</taxon>
        <taxon>Arthropoda</taxon>
        <taxon>Crustacea</taxon>
        <taxon>Multicrustacea</taxon>
        <taxon>Malacostraca</taxon>
        <taxon>Eumalacostraca</taxon>
        <taxon>Eucarida</taxon>
        <taxon>Euphausiacea</taxon>
        <taxon>Euphausiidae</taxon>
        <taxon>Meganyctiphanes</taxon>
    </lineage>
</organism>
<gene>
    <name evidence="2" type="ORF">MNOR_LOCUS19595</name>
</gene>
<evidence type="ECO:0000256" key="1">
    <source>
        <dbReference type="SAM" id="MobiDB-lite"/>
    </source>
</evidence>
<dbReference type="Proteomes" id="UP001497623">
    <property type="component" value="Unassembled WGS sequence"/>
</dbReference>
<comment type="caution">
    <text evidence="2">The sequence shown here is derived from an EMBL/GenBank/DDBJ whole genome shotgun (WGS) entry which is preliminary data.</text>
</comment>
<evidence type="ECO:0000313" key="2">
    <source>
        <dbReference type="EMBL" id="CAL4111266.1"/>
    </source>
</evidence>
<protein>
    <submittedName>
        <fullName evidence="2">Uncharacterized protein</fullName>
    </submittedName>
</protein>